<evidence type="ECO:0000259" key="2">
    <source>
        <dbReference type="Pfam" id="PF02272"/>
    </source>
</evidence>
<dbReference type="Gene3D" id="3.90.1640.10">
    <property type="entry name" value="inorganic pyrophosphatase (n-terminal core)"/>
    <property type="match status" value="1"/>
</dbReference>
<dbReference type="GO" id="GO:0003676">
    <property type="term" value="F:nucleic acid binding"/>
    <property type="evidence" value="ECO:0007669"/>
    <property type="project" value="InterPro"/>
</dbReference>
<dbReference type="PANTHER" id="PTHR47618:SF1">
    <property type="entry name" value="BIFUNCTIONAL OLIGORIBONUCLEASE AND PAP PHOSPHATASE NRNA"/>
    <property type="match status" value="1"/>
</dbReference>
<feature type="domain" description="DHHA1" evidence="2">
    <location>
        <begin position="253"/>
        <end position="310"/>
    </location>
</feature>
<accession>U4TNI4</accession>
<dbReference type="Gene3D" id="3.10.310.30">
    <property type="match status" value="1"/>
</dbReference>
<dbReference type="eggNOG" id="COG0618">
    <property type="taxonomic scope" value="Bacteria"/>
</dbReference>
<evidence type="ECO:0000313" key="4">
    <source>
        <dbReference type="Proteomes" id="UP000030647"/>
    </source>
</evidence>
<proteinExistence type="predicted"/>
<name>U4TNI4_9LACO</name>
<dbReference type="OrthoDB" id="9803668at2"/>
<evidence type="ECO:0000259" key="1">
    <source>
        <dbReference type="Pfam" id="PF01368"/>
    </source>
</evidence>
<dbReference type="AlphaFoldDB" id="U4TNI4"/>
<dbReference type="PANTHER" id="PTHR47618">
    <property type="entry name" value="BIFUNCTIONAL OLIGORIBONUCLEASE AND PAP PHOSPHATASE NRNA"/>
    <property type="match status" value="1"/>
</dbReference>
<dbReference type="InterPro" id="IPR001667">
    <property type="entry name" value="DDH_dom"/>
</dbReference>
<keyword evidence="4" id="KW-1185">Reference proteome</keyword>
<dbReference type="Pfam" id="PF02272">
    <property type="entry name" value="DHHA1"/>
    <property type="match status" value="1"/>
</dbReference>
<dbReference type="EMBL" id="KI271584">
    <property type="protein sequence ID" value="ERL65779.1"/>
    <property type="molecule type" value="Genomic_DNA"/>
</dbReference>
<dbReference type="InterPro" id="IPR003156">
    <property type="entry name" value="DHHA1_dom"/>
</dbReference>
<gene>
    <name evidence="3" type="primary">nrnA</name>
    <name evidence="3" type="ORF">L248_1855</name>
</gene>
<feature type="domain" description="DDH" evidence="1">
    <location>
        <begin position="20"/>
        <end position="155"/>
    </location>
</feature>
<reference evidence="4" key="1">
    <citation type="journal article" date="2013" name="Genome Announc.">
        <title>Whole-Genome Sequencing of Lactobacillus shenzhenensis Strain LY-73T.</title>
        <authorList>
            <person name="Lin Z."/>
            <person name="Liu Z."/>
            <person name="Yang R."/>
            <person name="Zou Y."/>
            <person name="Wan D."/>
            <person name="Chen J."/>
            <person name="Guo M."/>
            <person name="Zhao J."/>
            <person name="Fang C."/>
            <person name="Yang R."/>
            <person name="Liu F."/>
        </authorList>
    </citation>
    <scope>NUCLEOTIDE SEQUENCE [LARGE SCALE GENOMIC DNA]</scope>
    <source>
        <strain evidence="4">LY-73</strain>
    </source>
</reference>
<dbReference type="SUPFAM" id="SSF64182">
    <property type="entry name" value="DHH phosphoesterases"/>
    <property type="match status" value="1"/>
</dbReference>
<sequence length="313" mass="33417">MSDVNPLAAVLTAITQYDTIIIHRHVNPDPDAIGSQTGLAAILRAAYPDKTIYAAGSEAPTLAWIGDQATVPASAYKGALVIVIDTANTARIDSDHYRDGALLMKIDHHPNEEPFGDIQWVDPGASSCSEMVYDLVTYSDSLAINQTAAAPLYAGLIGDTGRFLYDLTTPRTHEVAAALLRTGIDAPAIGRQESSFTPAVGKLLAYALDHVTVTPNGAGSLIMDRDLIEKFHLPAGREQAAVGFLGKLTTLDRWVVFTQQPNGKYRVELRSKTTPIQPLAVKHGGGGHDLASGAVADSLDEVHTIIRELDAMN</sequence>
<dbReference type="Proteomes" id="UP000030647">
    <property type="component" value="Unassembled WGS sequence"/>
</dbReference>
<dbReference type="STRING" id="1231336.L248_1855"/>
<dbReference type="InterPro" id="IPR038763">
    <property type="entry name" value="DHH_sf"/>
</dbReference>
<dbReference type="Pfam" id="PF01368">
    <property type="entry name" value="DHH"/>
    <property type="match status" value="1"/>
</dbReference>
<protein>
    <submittedName>
        <fullName evidence="3">NrnA</fullName>
    </submittedName>
</protein>
<organism evidence="3 4">
    <name type="scientific">Schleiferilactobacillus shenzhenensis LY-73</name>
    <dbReference type="NCBI Taxonomy" id="1231336"/>
    <lineage>
        <taxon>Bacteria</taxon>
        <taxon>Bacillati</taxon>
        <taxon>Bacillota</taxon>
        <taxon>Bacilli</taxon>
        <taxon>Lactobacillales</taxon>
        <taxon>Lactobacillaceae</taxon>
        <taxon>Schleiferilactobacillus</taxon>
    </lineage>
</organism>
<dbReference type="RefSeq" id="WP_022528722.1">
    <property type="nucleotide sequence ID" value="NZ_KI271584.1"/>
</dbReference>
<evidence type="ECO:0000313" key="3">
    <source>
        <dbReference type="EMBL" id="ERL65779.1"/>
    </source>
</evidence>
<dbReference type="InterPro" id="IPR051319">
    <property type="entry name" value="Oligoribo/pAp-PDE_c-di-AMP_PDE"/>
</dbReference>
<dbReference type="HOGENOM" id="CLU_039720_1_0_9"/>